<organism evidence="1 2">
    <name type="scientific">Flammeovirga yaeyamensis</name>
    <dbReference type="NCBI Taxonomy" id="367791"/>
    <lineage>
        <taxon>Bacteria</taxon>
        <taxon>Pseudomonadati</taxon>
        <taxon>Bacteroidota</taxon>
        <taxon>Cytophagia</taxon>
        <taxon>Cytophagales</taxon>
        <taxon>Flammeovirgaceae</taxon>
        <taxon>Flammeovirga</taxon>
    </lineage>
</organism>
<dbReference type="AlphaFoldDB" id="A0AAX1N7D2"/>
<dbReference type="Proteomes" id="UP000678679">
    <property type="component" value="Chromosome 1"/>
</dbReference>
<keyword evidence="2" id="KW-1185">Reference proteome</keyword>
<evidence type="ECO:0000313" key="1">
    <source>
        <dbReference type="EMBL" id="QWG01703.1"/>
    </source>
</evidence>
<reference evidence="1 2" key="1">
    <citation type="submission" date="2021-05" db="EMBL/GenBank/DDBJ databases">
        <title>Comparative genomic studies on the polysaccharide-degrading batcterial strains of the Flammeovirga genus.</title>
        <authorList>
            <person name="Zewei F."/>
            <person name="Zheng Z."/>
            <person name="Yu L."/>
            <person name="Ruyue G."/>
            <person name="Yanhong M."/>
            <person name="Yuanyuan C."/>
            <person name="Jingyan G."/>
            <person name="Wenjun H."/>
        </authorList>
    </citation>
    <scope>NUCLEOTIDE SEQUENCE [LARGE SCALE GENOMIC DNA]</scope>
    <source>
        <strain evidence="1 2">NBRC:100898</strain>
    </source>
</reference>
<dbReference type="RefSeq" id="WP_169666053.1">
    <property type="nucleotide sequence ID" value="NZ_CP076132.1"/>
</dbReference>
<sequence>MKSIYLFFLSIILFISCSTEQKNDVAFYGETFETDQAVASTELKDKLDQSETVNIKLEGEITGVCQKKGCWLKMPLDDNGNEVFVKFKDYKFFVPMDASGKKAVINGVATKEVIDVATLKHYAEDAGKSDEEIAAITAPETKYTFMAAGVAIED</sequence>
<evidence type="ECO:0000313" key="2">
    <source>
        <dbReference type="Proteomes" id="UP000678679"/>
    </source>
</evidence>
<gene>
    <name evidence="1" type="ORF">KMW28_18990</name>
</gene>
<accession>A0AAX1N7D2</accession>
<dbReference type="PROSITE" id="PS51257">
    <property type="entry name" value="PROKAR_LIPOPROTEIN"/>
    <property type="match status" value="1"/>
</dbReference>
<name>A0AAX1N7D2_9BACT</name>
<dbReference type="KEGG" id="fya:KMW28_18990"/>
<dbReference type="Pfam" id="PF16267">
    <property type="entry name" value="DUF4920"/>
    <property type="match status" value="1"/>
</dbReference>
<proteinExistence type="predicted"/>
<dbReference type="InterPro" id="IPR032577">
    <property type="entry name" value="DUF4920"/>
</dbReference>
<dbReference type="EMBL" id="CP076132">
    <property type="protein sequence ID" value="QWG01703.1"/>
    <property type="molecule type" value="Genomic_DNA"/>
</dbReference>
<protein>
    <submittedName>
        <fullName evidence="1">DUF4920 domain-containing protein</fullName>
    </submittedName>
</protein>